<dbReference type="GO" id="GO:0003924">
    <property type="term" value="F:GTPase activity"/>
    <property type="evidence" value="ECO:0007669"/>
    <property type="project" value="InterPro"/>
</dbReference>
<evidence type="ECO:0000313" key="7">
    <source>
        <dbReference type="Proteomes" id="UP000834106"/>
    </source>
</evidence>
<evidence type="ECO:0000313" key="6">
    <source>
        <dbReference type="EMBL" id="CAI9766863.1"/>
    </source>
</evidence>
<dbReference type="PRINTS" id="PR01163">
    <property type="entry name" value="BETATUBULIN"/>
</dbReference>
<keyword evidence="7" id="KW-1185">Reference proteome</keyword>
<dbReference type="SUPFAM" id="SSF52490">
    <property type="entry name" value="Tubulin nucleotide-binding domain-like"/>
    <property type="match status" value="1"/>
</dbReference>
<evidence type="ECO:0000256" key="2">
    <source>
        <dbReference type="ARBA" id="ARBA00022701"/>
    </source>
</evidence>
<evidence type="ECO:0000256" key="3">
    <source>
        <dbReference type="ARBA" id="ARBA00022741"/>
    </source>
</evidence>
<evidence type="ECO:0000256" key="4">
    <source>
        <dbReference type="ARBA" id="ARBA00023134"/>
    </source>
</evidence>
<keyword evidence="4" id="KW-0342">GTP-binding</keyword>
<name>A0AAD1ZDG7_9LAMI</name>
<accession>A0AAD1ZDG7</accession>
<proteinExistence type="inferred from homology"/>
<sequence>MDPRGGRRITSSGRRGLDSMDNIWSGPVGQIFRPDNFVFGQSGAWNNWAKGHYTEGAELIDLVLDVVRKEAENCDCVQGSIKVTVVIFKVEGVETSTAGGSVDYSIILVLSASFREIESKFCQLLPCDA</sequence>
<evidence type="ECO:0000259" key="5">
    <source>
        <dbReference type="Pfam" id="PF00091"/>
    </source>
</evidence>
<dbReference type="InterPro" id="IPR003008">
    <property type="entry name" value="Tubulin_FtsZ_GTPase"/>
</dbReference>
<keyword evidence="3" id="KW-0547">Nucleotide-binding</keyword>
<evidence type="ECO:0000256" key="1">
    <source>
        <dbReference type="ARBA" id="ARBA00009636"/>
    </source>
</evidence>
<dbReference type="AlphaFoldDB" id="A0AAD1ZDG7"/>
<dbReference type="EMBL" id="OU503043">
    <property type="protein sequence ID" value="CAI9766863.1"/>
    <property type="molecule type" value="Genomic_DNA"/>
</dbReference>
<dbReference type="Proteomes" id="UP000834106">
    <property type="component" value="Chromosome 8"/>
</dbReference>
<dbReference type="Gene3D" id="3.40.50.1440">
    <property type="entry name" value="Tubulin/FtsZ, GTPase domain"/>
    <property type="match status" value="1"/>
</dbReference>
<protein>
    <recommendedName>
        <fullName evidence="5">Tubulin/FtsZ GTPase domain-containing protein</fullName>
    </recommendedName>
</protein>
<keyword evidence="2" id="KW-0493">Microtubule</keyword>
<dbReference type="InterPro" id="IPR036525">
    <property type="entry name" value="Tubulin/FtsZ_GTPase_sf"/>
</dbReference>
<gene>
    <name evidence="6" type="ORF">FPE_LOCUS14293</name>
</gene>
<dbReference type="GO" id="GO:0005874">
    <property type="term" value="C:microtubule"/>
    <property type="evidence" value="ECO:0007669"/>
    <property type="project" value="UniProtKB-KW"/>
</dbReference>
<reference evidence="6" key="1">
    <citation type="submission" date="2023-05" db="EMBL/GenBank/DDBJ databases">
        <authorList>
            <person name="Huff M."/>
        </authorList>
    </citation>
    <scope>NUCLEOTIDE SEQUENCE</scope>
</reference>
<dbReference type="PANTHER" id="PTHR11588">
    <property type="entry name" value="TUBULIN"/>
    <property type="match status" value="1"/>
</dbReference>
<dbReference type="GO" id="GO:0007017">
    <property type="term" value="P:microtubule-based process"/>
    <property type="evidence" value="ECO:0007669"/>
    <property type="project" value="InterPro"/>
</dbReference>
<dbReference type="InterPro" id="IPR000217">
    <property type="entry name" value="Tubulin"/>
</dbReference>
<dbReference type="Pfam" id="PF00091">
    <property type="entry name" value="Tubulin"/>
    <property type="match status" value="1"/>
</dbReference>
<dbReference type="InterPro" id="IPR002453">
    <property type="entry name" value="Beta_tubulin"/>
</dbReference>
<dbReference type="PRINTS" id="PR01161">
    <property type="entry name" value="TUBULIN"/>
</dbReference>
<dbReference type="GO" id="GO:0005525">
    <property type="term" value="F:GTP binding"/>
    <property type="evidence" value="ECO:0007669"/>
    <property type="project" value="UniProtKB-KW"/>
</dbReference>
<comment type="similarity">
    <text evidence="1">Belongs to the tubulin family.</text>
</comment>
<dbReference type="GO" id="GO:0005200">
    <property type="term" value="F:structural constituent of cytoskeleton"/>
    <property type="evidence" value="ECO:0007669"/>
    <property type="project" value="InterPro"/>
</dbReference>
<organism evidence="6 7">
    <name type="scientific">Fraxinus pennsylvanica</name>
    <dbReference type="NCBI Taxonomy" id="56036"/>
    <lineage>
        <taxon>Eukaryota</taxon>
        <taxon>Viridiplantae</taxon>
        <taxon>Streptophyta</taxon>
        <taxon>Embryophyta</taxon>
        <taxon>Tracheophyta</taxon>
        <taxon>Spermatophyta</taxon>
        <taxon>Magnoliopsida</taxon>
        <taxon>eudicotyledons</taxon>
        <taxon>Gunneridae</taxon>
        <taxon>Pentapetalae</taxon>
        <taxon>asterids</taxon>
        <taxon>lamiids</taxon>
        <taxon>Lamiales</taxon>
        <taxon>Oleaceae</taxon>
        <taxon>Oleeae</taxon>
        <taxon>Fraxinus</taxon>
    </lineage>
</organism>
<feature type="domain" description="Tubulin/FtsZ GTPase" evidence="5">
    <location>
        <begin position="26"/>
        <end position="80"/>
    </location>
</feature>